<sequence>MDTATDAMGVGVGSADGVLASGVVQRVLRGHSRLLQPSAQFVMRSAGLRMQDLTMIGVGIGPGSYTGVRMAVATGKAMAHALAVPLTTVPTLDAVAVAAAMGHGQQISSGEDGATDVLVMLFARRHRAYGAWFRFQGGQLVARQDAAVHEIREWIHGNTLEAKSSPLVVHDLPAGEMSPFQELGDDLCRVVHWRDVSALLPAALLRLTASGRYPTFQGDDVHTVEPDYALPVEAEAKLQARRAGGERP</sequence>
<dbReference type="Pfam" id="PF00814">
    <property type="entry name" value="TsaD"/>
    <property type="match status" value="1"/>
</dbReference>
<accession>A0ABY6Z1R1</accession>
<dbReference type="InterPro" id="IPR043129">
    <property type="entry name" value="ATPase_NBD"/>
</dbReference>
<dbReference type="Proteomes" id="UP001164803">
    <property type="component" value="Chromosome"/>
</dbReference>
<evidence type="ECO:0000313" key="3">
    <source>
        <dbReference type="Proteomes" id="UP001164803"/>
    </source>
</evidence>
<dbReference type="RefSeq" id="WP_268044035.1">
    <property type="nucleotide sequence ID" value="NZ_CP104064.1"/>
</dbReference>
<dbReference type="Gene3D" id="3.30.420.40">
    <property type="match status" value="1"/>
</dbReference>
<dbReference type="NCBIfam" id="TIGR03725">
    <property type="entry name" value="T6A_YeaZ"/>
    <property type="match status" value="1"/>
</dbReference>
<organism evidence="2 3">
    <name type="scientific">Alicyclobacillus dauci</name>
    <dbReference type="NCBI Taxonomy" id="1475485"/>
    <lineage>
        <taxon>Bacteria</taxon>
        <taxon>Bacillati</taxon>
        <taxon>Bacillota</taxon>
        <taxon>Bacilli</taxon>
        <taxon>Bacillales</taxon>
        <taxon>Alicyclobacillaceae</taxon>
        <taxon>Alicyclobacillus</taxon>
    </lineage>
</organism>
<keyword evidence="3" id="KW-1185">Reference proteome</keyword>
<dbReference type="GO" id="GO:0061711">
    <property type="term" value="F:tRNA N(6)-L-threonylcarbamoyladenine synthase activity"/>
    <property type="evidence" value="ECO:0007669"/>
    <property type="project" value="UniProtKB-EC"/>
</dbReference>
<dbReference type="EC" id="2.3.1.234" evidence="2"/>
<gene>
    <name evidence="2" type="primary">tsaB</name>
    <name evidence="2" type="ORF">NZD86_21245</name>
</gene>
<protein>
    <submittedName>
        <fullName evidence="2">tRNA (Adenosine(37)-N6)-threonylcarbamoyltransferase complex dimerization subunit type 1 TsaB</fullName>
        <ecNumber evidence="2">2.3.1.234</ecNumber>
    </submittedName>
</protein>
<keyword evidence="2" id="KW-0808">Transferase</keyword>
<dbReference type="InterPro" id="IPR022496">
    <property type="entry name" value="T6A_TsaB"/>
</dbReference>
<proteinExistence type="predicted"/>
<dbReference type="EMBL" id="CP104064">
    <property type="protein sequence ID" value="WAH36669.1"/>
    <property type="molecule type" value="Genomic_DNA"/>
</dbReference>
<feature type="domain" description="Gcp-like" evidence="1">
    <location>
        <begin position="28"/>
        <end position="149"/>
    </location>
</feature>
<dbReference type="InterPro" id="IPR000905">
    <property type="entry name" value="Gcp-like_dom"/>
</dbReference>
<evidence type="ECO:0000313" key="2">
    <source>
        <dbReference type="EMBL" id="WAH36669.1"/>
    </source>
</evidence>
<dbReference type="SUPFAM" id="SSF53067">
    <property type="entry name" value="Actin-like ATPase domain"/>
    <property type="match status" value="1"/>
</dbReference>
<name>A0ABY6Z1R1_9BACL</name>
<evidence type="ECO:0000259" key="1">
    <source>
        <dbReference type="Pfam" id="PF00814"/>
    </source>
</evidence>
<reference evidence="2" key="1">
    <citation type="submission" date="2022-08" db="EMBL/GenBank/DDBJ databases">
        <title>Alicyclobacillus dauci DSM2870, complete genome.</title>
        <authorList>
            <person name="Wang Q."/>
            <person name="Cai R."/>
            <person name="Wang Z."/>
        </authorList>
    </citation>
    <scope>NUCLEOTIDE SEQUENCE</scope>
    <source>
        <strain evidence="2">DSM 28700</strain>
    </source>
</reference>
<keyword evidence="2" id="KW-0012">Acyltransferase</keyword>